<dbReference type="AlphaFoldDB" id="A0A0E9XMI7"/>
<evidence type="ECO:0000313" key="1">
    <source>
        <dbReference type="EMBL" id="JAI03938.1"/>
    </source>
</evidence>
<dbReference type="EMBL" id="GBXM01004640">
    <property type="protein sequence ID" value="JAI03938.1"/>
    <property type="molecule type" value="Transcribed_RNA"/>
</dbReference>
<organism evidence="1">
    <name type="scientific">Anguilla anguilla</name>
    <name type="common">European freshwater eel</name>
    <name type="synonym">Muraena anguilla</name>
    <dbReference type="NCBI Taxonomy" id="7936"/>
    <lineage>
        <taxon>Eukaryota</taxon>
        <taxon>Metazoa</taxon>
        <taxon>Chordata</taxon>
        <taxon>Craniata</taxon>
        <taxon>Vertebrata</taxon>
        <taxon>Euteleostomi</taxon>
        <taxon>Actinopterygii</taxon>
        <taxon>Neopterygii</taxon>
        <taxon>Teleostei</taxon>
        <taxon>Anguilliformes</taxon>
        <taxon>Anguillidae</taxon>
        <taxon>Anguilla</taxon>
    </lineage>
</organism>
<reference evidence="1" key="2">
    <citation type="journal article" date="2015" name="Fish Shellfish Immunol.">
        <title>Early steps in the European eel (Anguilla anguilla)-Vibrio vulnificus interaction in the gills: Role of the RtxA13 toxin.</title>
        <authorList>
            <person name="Callol A."/>
            <person name="Pajuelo D."/>
            <person name="Ebbesson L."/>
            <person name="Teles M."/>
            <person name="MacKenzie S."/>
            <person name="Amaro C."/>
        </authorList>
    </citation>
    <scope>NUCLEOTIDE SEQUENCE</scope>
</reference>
<protein>
    <submittedName>
        <fullName evidence="1">Uncharacterized protein</fullName>
    </submittedName>
</protein>
<proteinExistence type="predicted"/>
<accession>A0A0E9XMI7</accession>
<sequence>MSKQPLKLGMGKNVFLKKIPKMFWYKFWYKHSNFYFGRLFHVNLFDCPIGY</sequence>
<name>A0A0E9XMI7_ANGAN</name>
<reference evidence="1" key="1">
    <citation type="submission" date="2014-11" db="EMBL/GenBank/DDBJ databases">
        <authorList>
            <person name="Amaro Gonzalez C."/>
        </authorList>
    </citation>
    <scope>NUCLEOTIDE SEQUENCE</scope>
</reference>